<name>A0A8K1FE59_PYTOL</name>
<dbReference type="Proteomes" id="UP000794436">
    <property type="component" value="Unassembled WGS sequence"/>
</dbReference>
<gene>
    <name evidence="1" type="ORF">Poli38472_010425</name>
</gene>
<accession>A0A8K1FE59</accession>
<organism evidence="1 2">
    <name type="scientific">Pythium oligandrum</name>
    <name type="common">Mycoparasitic fungus</name>
    <dbReference type="NCBI Taxonomy" id="41045"/>
    <lineage>
        <taxon>Eukaryota</taxon>
        <taxon>Sar</taxon>
        <taxon>Stramenopiles</taxon>
        <taxon>Oomycota</taxon>
        <taxon>Peronosporomycetes</taxon>
        <taxon>Pythiales</taxon>
        <taxon>Pythiaceae</taxon>
        <taxon>Pythium</taxon>
    </lineage>
</organism>
<reference evidence="1" key="1">
    <citation type="submission" date="2019-03" db="EMBL/GenBank/DDBJ databases">
        <title>Long read genome sequence of the mycoparasitic Pythium oligandrum ATCC 38472 isolated from sugarbeet rhizosphere.</title>
        <authorList>
            <person name="Gaulin E."/>
        </authorList>
    </citation>
    <scope>NUCLEOTIDE SEQUENCE</scope>
    <source>
        <strain evidence="1">ATCC 38472_TT</strain>
    </source>
</reference>
<dbReference type="EMBL" id="SPLM01000147">
    <property type="protein sequence ID" value="TMW55543.1"/>
    <property type="molecule type" value="Genomic_DNA"/>
</dbReference>
<sequence length="130" mass="14391">MVSPRGKPAVVALTRELADKMVNVTLCYQFFGLPVGGAVSVDTEDTVRVLRDRIAAEVPCRVTSTMEIRLHLAKNQASNTWLTSPGRDFATADFVLMDPTEKMEKYVKGSLQTRVHIFVNCYSAIPVRSS</sequence>
<protein>
    <submittedName>
        <fullName evidence="1">Uncharacterized protein</fullName>
    </submittedName>
</protein>
<keyword evidence="2" id="KW-1185">Reference proteome</keyword>
<comment type="caution">
    <text evidence="1">The sequence shown here is derived from an EMBL/GenBank/DDBJ whole genome shotgun (WGS) entry which is preliminary data.</text>
</comment>
<evidence type="ECO:0000313" key="1">
    <source>
        <dbReference type="EMBL" id="TMW55543.1"/>
    </source>
</evidence>
<proteinExistence type="predicted"/>
<dbReference type="AlphaFoldDB" id="A0A8K1FE59"/>
<evidence type="ECO:0000313" key="2">
    <source>
        <dbReference type="Proteomes" id="UP000794436"/>
    </source>
</evidence>